<feature type="region of interest" description="Disordered" evidence="1">
    <location>
        <begin position="160"/>
        <end position="185"/>
    </location>
</feature>
<feature type="region of interest" description="Disordered" evidence="1">
    <location>
        <begin position="106"/>
        <end position="135"/>
    </location>
</feature>
<dbReference type="EMBL" id="UYRT01008605">
    <property type="protein sequence ID" value="VDK45482.1"/>
    <property type="molecule type" value="Genomic_DNA"/>
</dbReference>
<evidence type="ECO:0000313" key="3">
    <source>
        <dbReference type="Proteomes" id="UP000271098"/>
    </source>
</evidence>
<dbReference type="OrthoDB" id="5853851at2759"/>
<keyword evidence="3" id="KW-1185">Reference proteome</keyword>
<accession>A0A183D728</accession>
<evidence type="ECO:0000313" key="2">
    <source>
        <dbReference type="EMBL" id="VDK45482.1"/>
    </source>
</evidence>
<reference evidence="2 3" key="2">
    <citation type="submission" date="2018-11" db="EMBL/GenBank/DDBJ databases">
        <authorList>
            <consortium name="Pathogen Informatics"/>
        </authorList>
    </citation>
    <scope>NUCLEOTIDE SEQUENCE [LARGE SCALE GENOMIC DNA]</scope>
</reference>
<dbReference type="AlphaFoldDB" id="A0A183D728"/>
<name>A0A183D728_9BILA</name>
<feature type="compositionally biased region" description="Polar residues" evidence="1">
    <location>
        <begin position="14"/>
        <end position="23"/>
    </location>
</feature>
<feature type="compositionally biased region" description="Acidic residues" evidence="1">
    <location>
        <begin position="1"/>
        <end position="10"/>
    </location>
</feature>
<dbReference type="Proteomes" id="UP000271098">
    <property type="component" value="Unassembled WGS sequence"/>
</dbReference>
<feature type="compositionally biased region" description="Low complexity" evidence="1">
    <location>
        <begin position="111"/>
        <end position="127"/>
    </location>
</feature>
<feature type="region of interest" description="Disordered" evidence="1">
    <location>
        <begin position="1"/>
        <end position="79"/>
    </location>
</feature>
<evidence type="ECO:0000313" key="4">
    <source>
        <dbReference type="WBParaSite" id="GPUH_0000452601-mRNA-1"/>
    </source>
</evidence>
<dbReference type="WBParaSite" id="GPUH_0000452601-mRNA-1">
    <property type="protein sequence ID" value="GPUH_0000452601-mRNA-1"/>
    <property type="gene ID" value="GPUH_0000452601"/>
</dbReference>
<protein>
    <submittedName>
        <fullName evidence="4">Upf2 domain-containing protein</fullName>
    </submittedName>
</protein>
<proteinExistence type="predicted"/>
<sequence>MDDEIEEIEATETRSTGDANTVQGPAKLTSARRKSSWMDDVEESDKSKLAQTVLQSELDSAAVQQATPSPATIQRPVPDPIEIQKENPQNVILEKLLVENPDVKFAEEIKSPGTSSQGSASSSTRRAPLPDPKTMRQRIHEKLKQQMEEKRGAMYLNKRLQRQRQQDKELVKQSTFASSEEYDSEQLDKQIEHSIKVIAV</sequence>
<feature type="compositionally biased region" description="Polar residues" evidence="1">
    <location>
        <begin position="49"/>
        <end position="72"/>
    </location>
</feature>
<gene>
    <name evidence="2" type="ORF">GPUH_LOCUS4517</name>
</gene>
<reference evidence="4" key="1">
    <citation type="submission" date="2016-06" db="UniProtKB">
        <authorList>
            <consortium name="WormBaseParasite"/>
        </authorList>
    </citation>
    <scope>IDENTIFICATION</scope>
</reference>
<evidence type="ECO:0000256" key="1">
    <source>
        <dbReference type="SAM" id="MobiDB-lite"/>
    </source>
</evidence>
<organism evidence="4">
    <name type="scientific">Gongylonema pulchrum</name>
    <dbReference type="NCBI Taxonomy" id="637853"/>
    <lineage>
        <taxon>Eukaryota</taxon>
        <taxon>Metazoa</taxon>
        <taxon>Ecdysozoa</taxon>
        <taxon>Nematoda</taxon>
        <taxon>Chromadorea</taxon>
        <taxon>Rhabditida</taxon>
        <taxon>Spirurina</taxon>
        <taxon>Spiruromorpha</taxon>
        <taxon>Spiruroidea</taxon>
        <taxon>Gongylonematidae</taxon>
        <taxon>Gongylonema</taxon>
    </lineage>
</organism>